<accession>A0ABQ8G1V9</accession>
<dbReference type="PANTHER" id="PTHR37017:SF11">
    <property type="entry name" value="ESTERASE_LIPASE_THIOESTERASE DOMAIN-CONTAINING PROTEIN"/>
    <property type="match status" value="1"/>
</dbReference>
<keyword evidence="3" id="KW-1185">Reference proteome</keyword>
<proteinExistence type="predicted"/>
<protein>
    <submittedName>
        <fullName evidence="2">Alpha/beta hydrolase fold-1</fullName>
    </submittedName>
</protein>
<feature type="domain" description="AB hydrolase-1" evidence="1">
    <location>
        <begin position="6"/>
        <end position="236"/>
    </location>
</feature>
<dbReference type="EMBL" id="JAGTJR010000026">
    <property type="protein sequence ID" value="KAH7042247.1"/>
    <property type="molecule type" value="Genomic_DNA"/>
</dbReference>
<name>A0ABQ8G1V9_9PEZI</name>
<dbReference type="SUPFAM" id="SSF53474">
    <property type="entry name" value="alpha/beta-Hydrolases"/>
    <property type="match status" value="1"/>
</dbReference>
<dbReference type="InterPro" id="IPR000073">
    <property type="entry name" value="AB_hydrolase_1"/>
</dbReference>
<sequence length="259" mass="28483">MAKPTVVLVPGAWHDEYAYHKLVPDLERRGYATLAVRNPSLGQSTREGLIEEDAAHLRTVVDRLLADGKEVIVVAHSYAGSVLSSALADYAWKEGENGHVLGLVYIAAFLLPEGKNLASIMFPPDGRNIPSKADENGFKPQPDPYIFYNDLPESEQQDLVKHLHPNPANADKLPGHGVPWKNIPTIYIKCLRDLMLPPYAQQAMLDAVDAGERLRVLELDASHSPMLSIPERVSDAVALVEGLGREGVERGGLLSRFER</sequence>
<dbReference type="InterPro" id="IPR029058">
    <property type="entry name" value="AB_hydrolase_fold"/>
</dbReference>
<dbReference type="GO" id="GO:0016787">
    <property type="term" value="F:hydrolase activity"/>
    <property type="evidence" value="ECO:0007669"/>
    <property type="project" value="UniProtKB-KW"/>
</dbReference>
<organism evidence="2 3">
    <name type="scientific">Macrophomina phaseolina</name>
    <dbReference type="NCBI Taxonomy" id="35725"/>
    <lineage>
        <taxon>Eukaryota</taxon>
        <taxon>Fungi</taxon>
        <taxon>Dikarya</taxon>
        <taxon>Ascomycota</taxon>
        <taxon>Pezizomycotina</taxon>
        <taxon>Dothideomycetes</taxon>
        <taxon>Dothideomycetes incertae sedis</taxon>
        <taxon>Botryosphaeriales</taxon>
        <taxon>Botryosphaeriaceae</taxon>
        <taxon>Macrophomina</taxon>
    </lineage>
</organism>
<evidence type="ECO:0000313" key="2">
    <source>
        <dbReference type="EMBL" id="KAH7042247.1"/>
    </source>
</evidence>
<evidence type="ECO:0000259" key="1">
    <source>
        <dbReference type="Pfam" id="PF12697"/>
    </source>
</evidence>
<keyword evidence="2" id="KW-0378">Hydrolase</keyword>
<dbReference type="Proteomes" id="UP000774617">
    <property type="component" value="Unassembled WGS sequence"/>
</dbReference>
<reference evidence="2 3" key="1">
    <citation type="journal article" date="2021" name="Nat. Commun.">
        <title>Genetic determinants of endophytism in the Arabidopsis root mycobiome.</title>
        <authorList>
            <person name="Mesny F."/>
            <person name="Miyauchi S."/>
            <person name="Thiergart T."/>
            <person name="Pickel B."/>
            <person name="Atanasova L."/>
            <person name="Karlsson M."/>
            <person name="Huettel B."/>
            <person name="Barry K.W."/>
            <person name="Haridas S."/>
            <person name="Chen C."/>
            <person name="Bauer D."/>
            <person name="Andreopoulos W."/>
            <person name="Pangilinan J."/>
            <person name="LaButti K."/>
            <person name="Riley R."/>
            <person name="Lipzen A."/>
            <person name="Clum A."/>
            <person name="Drula E."/>
            <person name="Henrissat B."/>
            <person name="Kohler A."/>
            <person name="Grigoriev I.V."/>
            <person name="Martin F.M."/>
            <person name="Hacquard S."/>
        </authorList>
    </citation>
    <scope>NUCLEOTIDE SEQUENCE [LARGE SCALE GENOMIC DNA]</scope>
    <source>
        <strain evidence="2 3">MPI-SDFR-AT-0080</strain>
    </source>
</reference>
<dbReference type="Pfam" id="PF12697">
    <property type="entry name" value="Abhydrolase_6"/>
    <property type="match status" value="1"/>
</dbReference>
<evidence type="ECO:0000313" key="3">
    <source>
        <dbReference type="Proteomes" id="UP000774617"/>
    </source>
</evidence>
<comment type="caution">
    <text evidence="2">The sequence shown here is derived from an EMBL/GenBank/DDBJ whole genome shotgun (WGS) entry which is preliminary data.</text>
</comment>
<gene>
    <name evidence="2" type="ORF">B0J12DRAFT_730865</name>
</gene>
<dbReference type="Gene3D" id="3.40.50.1820">
    <property type="entry name" value="alpha/beta hydrolase"/>
    <property type="match status" value="1"/>
</dbReference>
<dbReference type="PANTHER" id="PTHR37017">
    <property type="entry name" value="AB HYDROLASE-1 DOMAIN-CONTAINING PROTEIN-RELATED"/>
    <property type="match status" value="1"/>
</dbReference>
<dbReference type="InterPro" id="IPR052897">
    <property type="entry name" value="Sec-Metab_Biosynth_Hydrolase"/>
</dbReference>